<protein>
    <submittedName>
        <fullName evidence="6">DNA-binding transcriptional LysR family regulator</fullName>
    </submittedName>
</protein>
<comment type="similarity">
    <text evidence="1">Belongs to the LysR transcriptional regulatory family.</text>
</comment>
<dbReference type="Pfam" id="PF03466">
    <property type="entry name" value="LysR_substrate"/>
    <property type="match status" value="1"/>
</dbReference>
<dbReference type="GO" id="GO:0003700">
    <property type="term" value="F:DNA-binding transcription factor activity"/>
    <property type="evidence" value="ECO:0007669"/>
    <property type="project" value="InterPro"/>
</dbReference>
<evidence type="ECO:0000256" key="3">
    <source>
        <dbReference type="ARBA" id="ARBA00023125"/>
    </source>
</evidence>
<dbReference type="FunFam" id="1.10.10.10:FF:000001">
    <property type="entry name" value="LysR family transcriptional regulator"/>
    <property type="match status" value="1"/>
</dbReference>
<dbReference type="GO" id="GO:0006351">
    <property type="term" value="P:DNA-templated transcription"/>
    <property type="evidence" value="ECO:0007669"/>
    <property type="project" value="TreeGrafter"/>
</dbReference>
<dbReference type="AlphaFoldDB" id="A0A4R2T305"/>
<evidence type="ECO:0000256" key="2">
    <source>
        <dbReference type="ARBA" id="ARBA00023015"/>
    </source>
</evidence>
<proteinExistence type="inferred from homology"/>
<keyword evidence="7" id="KW-1185">Reference proteome</keyword>
<dbReference type="Gene3D" id="3.40.190.290">
    <property type="match status" value="1"/>
</dbReference>
<keyword evidence="2" id="KW-0805">Transcription regulation</keyword>
<evidence type="ECO:0000313" key="6">
    <source>
        <dbReference type="EMBL" id="TCP97309.1"/>
    </source>
</evidence>
<dbReference type="InterPro" id="IPR036390">
    <property type="entry name" value="WH_DNA-bd_sf"/>
</dbReference>
<dbReference type="PANTHER" id="PTHR30537">
    <property type="entry name" value="HTH-TYPE TRANSCRIPTIONAL REGULATOR"/>
    <property type="match status" value="1"/>
</dbReference>
<dbReference type="Pfam" id="PF00126">
    <property type="entry name" value="HTH_1"/>
    <property type="match status" value="1"/>
</dbReference>
<dbReference type="InterPro" id="IPR000847">
    <property type="entry name" value="LysR_HTH_N"/>
</dbReference>
<gene>
    <name evidence="6" type="ORF">EDC44_102113</name>
</gene>
<comment type="caution">
    <text evidence="6">The sequence shown here is derived from an EMBL/GenBank/DDBJ whole genome shotgun (WGS) entry which is preliminary data.</text>
</comment>
<feature type="domain" description="HTH lysR-type" evidence="5">
    <location>
        <begin position="10"/>
        <end position="59"/>
    </location>
</feature>
<dbReference type="GO" id="GO:0043565">
    <property type="term" value="F:sequence-specific DNA binding"/>
    <property type="evidence" value="ECO:0007669"/>
    <property type="project" value="TreeGrafter"/>
</dbReference>
<keyword evidence="3 6" id="KW-0238">DNA-binding</keyword>
<dbReference type="InterPro" id="IPR036388">
    <property type="entry name" value="WH-like_DNA-bd_sf"/>
</dbReference>
<reference evidence="6 7" key="1">
    <citation type="submission" date="2019-03" db="EMBL/GenBank/DDBJ databases">
        <title>Genomic Encyclopedia of Type Strains, Phase IV (KMG-IV): sequencing the most valuable type-strain genomes for metagenomic binning, comparative biology and taxonomic classification.</title>
        <authorList>
            <person name="Goeker M."/>
        </authorList>
    </citation>
    <scope>NUCLEOTIDE SEQUENCE [LARGE SCALE GENOMIC DNA]</scope>
    <source>
        <strain evidence="6 7">DSM 28404</strain>
    </source>
</reference>
<evidence type="ECO:0000256" key="1">
    <source>
        <dbReference type="ARBA" id="ARBA00009437"/>
    </source>
</evidence>
<dbReference type="EMBL" id="SLYB01000002">
    <property type="protein sequence ID" value="TCP97309.1"/>
    <property type="molecule type" value="Genomic_DNA"/>
</dbReference>
<dbReference type="OrthoDB" id="9786526at2"/>
<organism evidence="6 7">
    <name type="scientific">Cricetibacter osteomyelitidis</name>
    <dbReference type="NCBI Taxonomy" id="1521931"/>
    <lineage>
        <taxon>Bacteria</taxon>
        <taxon>Pseudomonadati</taxon>
        <taxon>Pseudomonadota</taxon>
        <taxon>Gammaproteobacteria</taxon>
        <taxon>Pasteurellales</taxon>
        <taxon>Pasteurellaceae</taxon>
        <taxon>Cricetibacter</taxon>
    </lineage>
</organism>
<dbReference type="Gene3D" id="1.10.10.10">
    <property type="entry name" value="Winged helix-like DNA-binding domain superfamily/Winged helix DNA-binding domain"/>
    <property type="match status" value="1"/>
</dbReference>
<keyword evidence="4" id="KW-0804">Transcription</keyword>
<dbReference type="SUPFAM" id="SSF46785">
    <property type="entry name" value="Winged helix' DNA-binding domain"/>
    <property type="match status" value="1"/>
</dbReference>
<dbReference type="PANTHER" id="PTHR30537:SF5">
    <property type="entry name" value="HTH-TYPE TRANSCRIPTIONAL ACTIVATOR TTDR-RELATED"/>
    <property type="match status" value="1"/>
</dbReference>
<dbReference type="InterPro" id="IPR005119">
    <property type="entry name" value="LysR_subst-bd"/>
</dbReference>
<evidence type="ECO:0000313" key="7">
    <source>
        <dbReference type="Proteomes" id="UP000295763"/>
    </source>
</evidence>
<dbReference type="Proteomes" id="UP000295763">
    <property type="component" value="Unassembled WGS sequence"/>
</dbReference>
<sequence>MQFLNEMGWFVEVVKAKSFTKVAETCGVPKSTLSHKINQLEQHLGLRLLNRTTRKLELTEAGQIYFERAAKIVEEARLAHQQLGDLLENLSSVLRMSLPVDFANRFIVPLLPEFQRRYPQLQIEFDVTPRNVDLISEPFDLVIRIGEQPNSNLISRKLTTFDGGLYASPSYIAKRGEPQTPRELPDHQVLLFRTAEWQLSNGNESHSLQLQGQYRTNSLGMLEQLAIQGLGIALLPHRTARFYTEQAQLCPLLPDWHSPPVPVYILTATRLLPAKVEAFIGFLKEQFAD</sequence>
<dbReference type="PROSITE" id="PS50931">
    <property type="entry name" value="HTH_LYSR"/>
    <property type="match status" value="1"/>
</dbReference>
<dbReference type="RefSeq" id="WP_131974750.1">
    <property type="nucleotide sequence ID" value="NZ_SLYB01000002.1"/>
</dbReference>
<evidence type="ECO:0000256" key="4">
    <source>
        <dbReference type="ARBA" id="ARBA00023163"/>
    </source>
</evidence>
<accession>A0A4R2T305</accession>
<dbReference type="CDD" id="cd08422">
    <property type="entry name" value="PBP2_CrgA_like"/>
    <property type="match status" value="1"/>
</dbReference>
<dbReference type="InterPro" id="IPR058163">
    <property type="entry name" value="LysR-type_TF_proteobact-type"/>
</dbReference>
<dbReference type="SUPFAM" id="SSF53850">
    <property type="entry name" value="Periplasmic binding protein-like II"/>
    <property type="match status" value="1"/>
</dbReference>
<name>A0A4R2T305_9PAST</name>
<evidence type="ECO:0000259" key="5">
    <source>
        <dbReference type="PROSITE" id="PS50931"/>
    </source>
</evidence>